<dbReference type="EMBL" id="BRYB01003836">
    <property type="protein sequence ID" value="GMI21516.1"/>
    <property type="molecule type" value="Genomic_DNA"/>
</dbReference>
<protein>
    <recommendedName>
        <fullName evidence="3">UBC core domain-containing protein</fullName>
    </recommendedName>
</protein>
<evidence type="ECO:0000256" key="1">
    <source>
        <dbReference type="ARBA" id="ARBA00022679"/>
    </source>
</evidence>
<organism evidence="4 5">
    <name type="scientific">Tetraparma gracilis</name>
    <dbReference type="NCBI Taxonomy" id="2962635"/>
    <lineage>
        <taxon>Eukaryota</taxon>
        <taxon>Sar</taxon>
        <taxon>Stramenopiles</taxon>
        <taxon>Ochrophyta</taxon>
        <taxon>Bolidophyceae</taxon>
        <taxon>Parmales</taxon>
        <taxon>Triparmaceae</taxon>
        <taxon>Tetraparma</taxon>
    </lineage>
</organism>
<keyword evidence="5" id="KW-1185">Reference proteome</keyword>
<dbReference type="InterPro" id="IPR000608">
    <property type="entry name" value="UBC"/>
</dbReference>
<evidence type="ECO:0000313" key="4">
    <source>
        <dbReference type="EMBL" id="GMI21516.1"/>
    </source>
</evidence>
<dbReference type="SMART" id="SM00212">
    <property type="entry name" value="UBCc"/>
    <property type="match status" value="1"/>
</dbReference>
<sequence>YKFVLLWAGEILYRLTLLRAGMAHTPHSATLFAEIESWATKFNKIVDKKPAARSRSFKMSAWLADNSKTCASSFDELGSFLGVLGREIAAYNASAPARSLSDATPMDVDGGSSSSEDPYIAALGPIQVDMVDKFTKHKHLSNATGVVDKNRRKRLMSEYMSMQESLPLDSHGAIFLRWSESQMQLMKALIVAPSDTPYGGGAFEFDISIPPNYPAAPPKCEIITTGGGSHRFNPNLYAEGKVCLSLLGTWSGEPWDPKTSTLHQVLMSIYGLIFVEQPYFNEPGYEGTMGTPQGDEKSKQYNNSQKAATLKFAIVEQLDSNGPFQEVIRKHFWHRRADVLARIRGWTGEQGQPNKAAMETNITKFLSKCNPA</sequence>
<reference evidence="4 5" key="1">
    <citation type="journal article" date="2023" name="Commun. Biol.">
        <title>Genome analysis of Parmales, the sister group of diatoms, reveals the evolutionary specialization of diatoms from phago-mixotrophs to photoautotrophs.</title>
        <authorList>
            <person name="Ban H."/>
            <person name="Sato S."/>
            <person name="Yoshikawa S."/>
            <person name="Yamada K."/>
            <person name="Nakamura Y."/>
            <person name="Ichinomiya M."/>
            <person name="Sato N."/>
            <person name="Blanc-Mathieu R."/>
            <person name="Endo H."/>
            <person name="Kuwata A."/>
            <person name="Ogata H."/>
        </authorList>
    </citation>
    <scope>NUCLEOTIDE SEQUENCE [LARGE SCALE GENOMIC DNA]</scope>
</reference>
<name>A0ABQ6M8F6_9STRA</name>
<evidence type="ECO:0000313" key="5">
    <source>
        <dbReference type="Proteomes" id="UP001165060"/>
    </source>
</evidence>
<comment type="caution">
    <text evidence="4">The sequence shown here is derived from an EMBL/GenBank/DDBJ whole genome shotgun (WGS) entry which is preliminary data.</text>
</comment>
<evidence type="ECO:0000259" key="3">
    <source>
        <dbReference type="PROSITE" id="PS50127"/>
    </source>
</evidence>
<evidence type="ECO:0000256" key="2">
    <source>
        <dbReference type="ARBA" id="ARBA00022786"/>
    </source>
</evidence>
<keyword evidence="2" id="KW-0833">Ubl conjugation pathway</keyword>
<dbReference type="PANTHER" id="PTHR46116:SF39">
    <property type="entry name" value="BACULOVIRAL IAP REPEAT-CONTAINING PROTEIN 6"/>
    <property type="match status" value="1"/>
</dbReference>
<accession>A0ABQ6M8F6</accession>
<dbReference type="PROSITE" id="PS50127">
    <property type="entry name" value="UBC_2"/>
    <property type="match status" value="1"/>
</dbReference>
<feature type="domain" description="UBC core" evidence="3">
    <location>
        <begin position="150"/>
        <end position="314"/>
    </location>
</feature>
<dbReference type="InterPro" id="IPR016135">
    <property type="entry name" value="UBQ-conjugating_enzyme/RWD"/>
</dbReference>
<gene>
    <name evidence="4" type="ORF">TeGR_g6550</name>
</gene>
<dbReference type="Gene3D" id="3.10.110.10">
    <property type="entry name" value="Ubiquitin Conjugating Enzyme"/>
    <property type="match status" value="1"/>
</dbReference>
<keyword evidence="1" id="KW-0808">Transferase</keyword>
<feature type="non-terminal residue" evidence="4">
    <location>
        <position position="1"/>
    </location>
</feature>
<dbReference type="CDD" id="cd23810">
    <property type="entry name" value="UBCc_BIRC6"/>
    <property type="match status" value="1"/>
</dbReference>
<dbReference type="SUPFAM" id="SSF54495">
    <property type="entry name" value="UBC-like"/>
    <property type="match status" value="1"/>
</dbReference>
<dbReference type="Pfam" id="PF00179">
    <property type="entry name" value="UQ_con"/>
    <property type="match status" value="1"/>
</dbReference>
<dbReference type="PANTHER" id="PTHR46116">
    <property type="entry name" value="(E3-INDEPENDENT) E2 UBIQUITIN-CONJUGATING ENZYME"/>
    <property type="match status" value="1"/>
</dbReference>
<dbReference type="Proteomes" id="UP001165060">
    <property type="component" value="Unassembled WGS sequence"/>
</dbReference>
<proteinExistence type="predicted"/>